<accession>A0A0V8A0S5</accession>
<sequence>MIKNKDKIDKFRAKNLFANKLTIIYGNYMLFLVFYIFCFVYIRLSLSFMTKIADIWQKTAKYGKKGVKFIIS</sequence>
<dbReference type="EMBL" id="LMTZ01000001">
    <property type="protein sequence ID" value="KST70327.1"/>
    <property type="molecule type" value="Genomic_DNA"/>
</dbReference>
<keyword evidence="1" id="KW-0812">Transmembrane</keyword>
<protein>
    <submittedName>
        <fullName evidence="2">Uncharacterized protein</fullName>
    </submittedName>
</protein>
<evidence type="ECO:0000313" key="2">
    <source>
        <dbReference type="EMBL" id="KST70327.1"/>
    </source>
</evidence>
<reference evidence="2 3" key="1">
    <citation type="journal article" date="2015" name="Genome Announc.">
        <title>Draft Genome of the Euendolithic (true boring) Cyanobacterium Mastigocoleus testarum strain BC008.</title>
        <authorList>
            <person name="Guida B.S."/>
            <person name="Garcia-Pichel F."/>
        </authorList>
    </citation>
    <scope>NUCLEOTIDE SEQUENCE [LARGE SCALE GENOMIC DNA]</scope>
    <source>
        <strain evidence="2 3">BC008</strain>
    </source>
</reference>
<dbReference type="Proteomes" id="UP000053372">
    <property type="component" value="Unassembled WGS sequence"/>
</dbReference>
<evidence type="ECO:0000256" key="1">
    <source>
        <dbReference type="SAM" id="Phobius"/>
    </source>
</evidence>
<comment type="caution">
    <text evidence="2">The sequence shown here is derived from an EMBL/GenBank/DDBJ whole genome shotgun (WGS) entry which is preliminary data.</text>
</comment>
<evidence type="ECO:0000313" key="3">
    <source>
        <dbReference type="Proteomes" id="UP000053372"/>
    </source>
</evidence>
<keyword evidence="1" id="KW-1133">Transmembrane helix</keyword>
<name>A0A0V8A0S5_9CYAN</name>
<keyword evidence="1" id="KW-0472">Membrane</keyword>
<proteinExistence type="predicted"/>
<organism evidence="2 3">
    <name type="scientific">Mastigocoleus testarum BC008</name>
    <dbReference type="NCBI Taxonomy" id="371196"/>
    <lineage>
        <taxon>Bacteria</taxon>
        <taxon>Bacillati</taxon>
        <taxon>Cyanobacteriota</taxon>
        <taxon>Cyanophyceae</taxon>
        <taxon>Nostocales</taxon>
        <taxon>Hapalosiphonaceae</taxon>
        <taxon>Mastigocoleus</taxon>
    </lineage>
</organism>
<dbReference type="AlphaFoldDB" id="A0A0V8A0S5"/>
<gene>
    <name evidence="2" type="ORF">BC008_44825</name>
</gene>
<keyword evidence="3" id="KW-1185">Reference proteome</keyword>
<feature type="transmembrane region" description="Helical" evidence="1">
    <location>
        <begin position="21"/>
        <end position="42"/>
    </location>
</feature>